<evidence type="ECO:0000313" key="1">
    <source>
        <dbReference type="EMBL" id="KGM92714.1"/>
    </source>
</evidence>
<protein>
    <submittedName>
        <fullName evidence="1">Uncharacterized protein</fullName>
    </submittedName>
</protein>
<proteinExistence type="predicted"/>
<keyword evidence="2" id="KW-1185">Reference proteome</keyword>
<accession>A0A0A0HU93</accession>
<sequence length="77" mass="8241">MRRKQQVIVPSYLGSIEEPGDAGDDNPEMKIFGASRFFTTRENTISGTIGTAPRSQPTLCAEKSTLLILGQGDRAGG</sequence>
<evidence type="ECO:0000313" key="2">
    <source>
        <dbReference type="Proteomes" id="UP000001628"/>
    </source>
</evidence>
<dbReference type="InParanoid" id="A0A0A0HU93"/>
<dbReference type="GeneID" id="22587069"/>
<dbReference type="AlphaFoldDB" id="A0A0A0HU93"/>
<dbReference type="VEuPathDB" id="FungiDB:PADG_11172"/>
<dbReference type="Proteomes" id="UP000001628">
    <property type="component" value="Unassembled WGS sequence"/>
</dbReference>
<organism evidence="1 2">
    <name type="scientific">Paracoccidioides brasiliensis (strain Pb18)</name>
    <dbReference type="NCBI Taxonomy" id="502780"/>
    <lineage>
        <taxon>Eukaryota</taxon>
        <taxon>Fungi</taxon>
        <taxon>Dikarya</taxon>
        <taxon>Ascomycota</taxon>
        <taxon>Pezizomycotina</taxon>
        <taxon>Eurotiomycetes</taxon>
        <taxon>Eurotiomycetidae</taxon>
        <taxon>Onygenales</taxon>
        <taxon>Ajellomycetaceae</taxon>
        <taxon>Paracoccidioides</taxon>
    </lineage>
</organism>
<dbReference type="HOGENOM" id="CLU_2638716_0_0_1"/>
<reference evidence="1 2" key="1">
    <citation type="journal article" date="2011" name="PLoS Genet.">
        <title>Comparative genomic analysis of human fungal pathogens causing paracoccidioidomycosis.</title>
        <authorList>
            <person name="Desjardins C.A."/>
            <person name="Champion M.D."/>
            <person name="Holder J.W."/>
            <person name="Muszewska A."/>
            <person name="Goldberg J."/>
            <person name="Bailao A.M."/>
            <person name="Brigido M.M."/>
            <person name="Ferreira M.E."/>
            <person name="Garcia A.M."/>
            <person name="Grynberg M."/>
            <person name="Gujja S."/>
            <person name="Heiman D.I."/>
            <person name="Henn M.R."/>
            <person name="Kodira C.D."/>
            <person name="Leon-Narvaez H."/>
            <person name="Longo L.V."/>
            <person name="Ma L.J."/>
            <person name="Malavazi I."/>
            <person name="Matsuo A.L."/>
            <person name="Morais F.V."/>
            <person name="Pereira M."/>
            <person name="Rodriguez-Brito S."/>
            <person name="Sakthikumar S."/>
            <person name="Salem-Izacc S.M."/>
            <person name="Sykes S.M."/>
            <person name="Teixeira M.M."/>
            <person name="Vallejo M.C."/>
            <person name="Walter M.E."/>
            <person name="Yandava C."/>
            <person name="Young S."/>
            <person name="Zeng Q."/>
            <person name="Zucker J."/>
            <person name="Felipe M.S."/>
            <person name="Goldman G.H."/>
            <person name="Haas B.J."/>
            <person name="McEwen J.G."/>
            <person name="Nino-Vega G."/>
            <person name="Puccia R."/>
            <person name="San-Blas G."/>
            <person name="Soares C.M."/>
            <person name="Birren B.W."/>
            <person name="Cuomo C.A."/>
        </authorList>
    </citation>
    <scope>NUCLEOTIDE SEQUENCE [LARGE SCALE GENOMIC DNA]</scope>
    <source>
        <strain evidence="1 2">Pb18</strain>
    </source>
</reference>
<dbReference type="RefSeq" id="XP_010756767.1">
    <property type="nucleotide sequence ID" value="XM_010758465.1"/>
</dbReference>
<gene>
    <name evidence="1" type="ORF">PADG_11172</name>
</gene>
<name>A0A0A0HU93_PARBD</name>
<dbReference type="KEGG" id="pbn:PADG_11172"/>
<dbReference type="EMBL" id="KN275957">
    <property type="protein sequence ID" value="KGM92714.1"/>
    <property type="molecule type" value="Genomic_DNA"/>
</dbReference>